<dbReference type="GO" id="GO:0032259">
    <property type="term" value="P:methylation"/>
    <property type="evidence" value="ECO:0007669"/>
    <property type="project" value="UniProtKB-KW"/>
</dbReference>
<dbReference type="PANTHER" id="PTHR43464:SF19">
    <property type="entry name" value="UBIQUINONE BIOSYNTHESIS O-METHYLTRANSFERASE, MITOCHONDRIAL"/>
    <property type="match status" value="1"/>
</dbReference>
<dbReference type="Proteomes" id="UP000824151">
    <property type="component" value="Unassembled WGS sequence"/>
</dbReference>
<evidence type="ECO:0000313" key="6">
    <source>
        <dbReference type="Proteomes" id="UP000824151"/>
    </source>
</evidence>
<accession>A0A9D2A8E4</accession>
<dbReference type="Pfam" id="PF13649">
    <property type="entry name" value="Methyltransf_25"/>
    <property type="match status" value="1"/>
</dbReference>
<evidence type="ECO:0000313" key="5">
    <source>
        <dbReference type="EMBL" id="HIW99906.1"/>
    </source>
</evidence>
<dbReference type="GO" id="GO:0008168">
    <property type="term" value="F:methyltransferase activity"/>
    <property type="evidence" value="ECO:0007669"/>
    <property type="project" value="UniProtKB-KW"/>
</dbReference>
<dbReference type="CDD" id="cd02440">
    <property type="entry name" value="AdoMet_MTases"/>
    <property type="match status" value="1"/>
</dbReference>
<proteinExistence type="predicted"/>
<keyword evidence="3" id="KW-0949">S-adenosyl-L-methionine</keyword>
<evidence type="ECO:0000256" key="2">
    <source>
        <dbReference type="ARBA" id="ARBA00022679"/>
    </source>
</evidence>
<protein>
    <submittedName>
        <fullName evidence="5">Methyltransferase domain-containing protein</fullName>
    </submittedName>
</protein>
<dbReference type="SUPFAM" id="SSF53335">
    <property type="entry name" value="S-adenosyl-L-methionine-dependent methyltransferases"/>
    <property type="match status" value="1"/>
</dbReference>
<keyword evidence="1 5" id="KW-0489">Methyltransferase</keyword>
<dbReference type="InterPro" id="IPR029063">
    <property type="entry name" value="SAM-dependent_MTases_sf"/>
</dbReference>
<gene>
    <name evidence="5" type="ORF">H9871_07150</name>
</gene>
<dbReference type="NCBIfam" id="NF004851">
    <property type="entry name" value="PRK06202.1"/>
    <property type="match status" value="1"/>
</dbReference>
<evidence type="ECO:0000259" key="4">
    <source>
        <dbReference type="Pfam" id="PF13649"/>
    </source>
</evidence>
<dbReference type="InterPro" id="IPR041698">
    <property type="entry name" value="Methyltransf_25"/>
</dbReference>
<evidence type="ECO:0000256" key="3">
    <source>
        <dbReference type="ARBA" id="ARBA00022691"/>
    </source>
</evidence>
<reference evidence="5" key="1">
    <citation type="journal article" date="2021" name="PeerJ">
        <title>Extensive microbial diversity within the chicken gut microbiome revealed by metagenomics and culture.</title>
        <authorList>
            <person name="Gilroy R."/>
            <person name="Ravi A."/>
            <person name="Getino M."/>
            <person name="Pursley I."/>
            <person name="Horton D.L."/>
            <person name="Alikhan N.F."/>
            <person name="Baker D."/>
            <person name="Gharbi K."/>
            <person name="Hall N."/>
            <person name="Watson M."/>
            <person name="Adriaenssens E.M."/>
            <person name="Foster-Nyarko E."/>
            <person name="Jarju S."/>
            <person name="Secka A."/>
            <person name="Antonio M."/>
            <person name="Oren A."/>
            <person name="Chaudhuri R.R."/>
            <person name="La Ragione R."/>
            <person name="Hildebrand F."/>
            <person name="Pallen M.J."/>
        </authorList>
    </citation>
    <scope>NUCLEOTIDE SEQUENCE</scope>
    <source>
        <strain evidence="5">ChiHejej3B27-3195</strain>
    </source>
</reference>
<dbReference type="AlphaFoldDB" id="A0A9D2A8E4"/>
<sequence length="240" mass="26654">MNASGIPQPRVDLSRRERSLRELMDDPDCDPQRLHATLRRFDLVNRLVSGWGTVYRTRLRSLLAELPQPARVLDIGSGGGDVVLRLAKLAERDGIEVQWAGVDPDPRAHRLAQDRQRPGVRFLCTDAETLLDRGETFDIVLSNHVLHHLDDGDLPSFADTSRRLAHHVVYHGDIARGRLAYGLFAAGITPLAPGTFLRTDGLRSIRRSYRRAELAAALGPEWEIEAPAPFRLLARGGGLA</sequence>
<comment type="caution">
    <text evidence="5">The sequence shown here is derived from an EMBL/GenBank/DDBJ whole genome shotgun (WGS) entry which is preliminary data.</text>
</comment>
<evidence type="ECO:0000256" key="1">
    <source>
        <dbReference type="ARBA" id="ARBA00022603"/>
    </source>
</evidence>
<keyword evidence="2" id="KW-0808">Transferase</keyword>
<name>A0A9D2A8E4_9MICC</name>
<organism evidence="5 6">
    <name type="scientific">Candidatus Nesterenkonia stercoripullorum</name>
    <dbReference type="NCBI Taxonomy" id="2838701"/>
    <lineage>
        <taxon>Bacteria</taxon>
        <taxon>Bacillati</taxon>
        <taxon>Actinomycetota</taxon>
        <taxon>Actinomycetes</taxon>
        <taxon>Micrococcales</taxon>
        <taxon>Micrococcaceae</taxon>
        <taxon>Nesterenkonia</taxon>
    </lineage>
</organism>
<dbReference type="Gene3D" id="3.40.50.150">
    <property type="entry name" value="Vaccinia Virus protein VP39"/>
    <property type="match status" value="1"/>
</dbReference>
<reference evidence="5" key="2">
    <citation type="submission" date="2021-04" db="EMBL/GenBank/DDBJ databases">
        <authorList>
            <person name="Gilroy R."/>
        </authorList>
    </citation>
    <scope>NUCLEOTIDE SEQUENCE</scope>
    <source>
        <strain evidence="5">ChiHejej3B27-3195</strain>
    </source>
</reference>
<dbReference type="EMBL" id="DXGD01000267">
    <property type="protein sequence ID" value="HIW99906.1"/>
    <property type="molecule type" value="Genomic_DNA"/>
</dbReference>
<dbReference type="PANTHER" id="PTHR43464">
    <property type="entry name" value="METHYLTRANSFERASE"/>
    <property type="match status" value="1"/>
</dbReference>
<feature type="domain" description="Methyltransferase" evidence="4">
    <location>
        <begin position="72"/>
        <end position="164"/>
    </location>
</feature>